<dbReference type="SUPFAM" id="SSF55785">
    <property type="entry name" value="PYP-like sensor domain (PAS domain)"/>
    <property type="match status" value="1"/>
</dbReference>
<evidence type="ECO:0000313" key="11">
    <source>
        <dbReference type="Proteomes" id="UP000241193"/>
    </source>
</evidence>
<dbReference type="PANTHER" id="PTHR43304:SF1">
    <property type="entry name" value="PAC DOMAIN-CONTAINING PROTEIN"/>
    <property type="match status" value="1"/>
</dbReference>
<dbReference type="EMBL" id="PZKC01000004">
    <property type="protein sequence ID" value="PTD97017.1"/>
    <property type="molecule type" value="Genomic_DNA"/>
</dbReference>
<dbReference type="InterPro" id="IPR003661">
    <property type="entry name" value="HisK_dim/P_dom"/>
</dbReference>
<keyword evidence="4" id="KW-0808">Transferase</keyword>
<evidence type="ECO:0000256" key="6">
    <source>
        <dbReference type="SAM" id="MobiDB-lite"/>
    </source>
</evidence>
<accession>A0A2T4IGW8</accession>
<dbReference type="Gene3D" id="3.30.450.20">
    <property type="entry name" value="PAS domain"/>
    <property type="match status" value="1"/>
</dbReference>
<feature type="region of interest" description="Disordered" evidence="6">
    <location>
        <begin position="1"/>
        <end position="20"/>
    </location>
</feature>
<evidence type="ECO:0000259" key="7">
    <source>
        <dbReference type="PROSITE" id="PS50109"/>
    </source>
</evidence>
<dbReference type="GO" id="GO:0000155">
    <property type="term" value="F:phosphorelay sensor kinase activity"/>
    <property type="evidence" value="ECO:0007669"/>
    <property type="project" value="InterPro"/>
</dbReference>
<dbReference type="PROSITE" id="PS50109">
    <property type="entry name" value="HIS_KIN"/>
    <property type="match status" value="1"/>
</dbReference>
<dbReference type="OrthoDB" id="8552871at2"/>
<dbReference type="SMART" id="SM00388">
    <property type="entry name" value="HisKA"/>
    <property type="match status" value="1"/>
</dbReference>
<evidence type="ECO:0000259" key="9">
    <source>
        <dbReference type="PROSITE" id="PS50113"/>
    </source>
</evidence>
<dbReference type="SUPFAM" id="SSF47384">
    <property type="entry name" value="Homodimeric domain of signal transducing histidine kinase"/>
    <property type="match status" value="1"/>
</dbReference>
<feature type="domain" description="Histidine kinase" evidence="7">
    <location>
        <begin position="361"/>
        <end position="578"/>
    </location>
</feature>
<dbReference type="Proteomes" id="UP000241193">
    <property type="component" value="Unassembled WGS sequence"/>
</dbReference>
<dbReference type="CDD" id="cd00082">
    <property type="entry name" value="HisKA"/>
    <property type="match status" value="1"/>
</dbReference>
<dbReference type="SUPFAM" id="SSF55874">
    <property type="entry name" value="ATPase domain of HSP90 chaperone/DNA topoisomerase II/histidine kinase"/>
    <property type="match status" value="1"/>
</dbReference>
<dbReference type="Gene3D" id="3.30.565.10">
    <property type="entry name" value="Histidine kinase-like ATPase, C-terminal domain"/>
    <property type="match status" value="1"/>
</dbReference>
<dbReference type="SUPFAM" id="SSF55781">
    <property type="entry name" value="GAF domain-like"/>
    <property type="match status" value="1"/>
</dbReference>
<dbReference type="InterPro" id="IPR003018">
    <property type="entry name" value="GAF"/>
</dbReference>
<evidence type="ECO:0000256" key="1">
    <source>
        <dbReference type="ARBA" id="ARBA00000085"/>
    </source>
</evidence>
<dbReference type="Pfam" id="PF00989">
    <property type="entry name" value="PAS"/>
    <property type="match status" value="1"/>
</dbReference>
<feature type="domain" description="PAS" evidence="8">
    <location>
        <begin position="32"/>
        <end position="90"/>
    </location>
</feature>
<dbReference type="Pfam" id="PF13185">
    <property type="entry name" value="GAF_2"/>
    <property type="match status" value="1"/>
</dbReference>
<dbReference type="Pfam" id="PF00512">
    <property type="entry name" value="HisKA"/>
    <property type="match status" value="1"/>
</dbReference>
<dbReference type="InterPro" id="IPR029016">
    <property type="entry name" value="GAF-like_dom_sf"/>
</dbReference>
<proteinExistence type="predicted"/>
<reference evidence="10 11" key="1">
    <citation type="submission" date="2018-03" db="EMBL/GenBank/DDBJ databases">
        <authorList>
            <person name="Keele B.F."/>
        </authorList>
    </citation>
    <scope>NUCLEOTIDE SEQUENCE [LARGE SCALE GENOMIC DNA]</scope>
    <source>
        <strain evidence="10 11">D20</strain>
    </source>
</reference>
<name>A0A2T4IGW8_9RHOO</name>
<dbReference type="Pfam" id="PF02518">
    <property type="entry name" value="HATPase_c"/>
    <property type="match status" value="1"/>
</dbReference>
<dbReference type="PRINTS" id="PR00344">
    <property type="entry name" value="BCTRLSENSOR"/>
</dbReference>
<dbReference type="PANTHER" id="PTHR43304">
    <property type="entry name" value="PHYTOCHROME-LIKE PROTEIN CPH1"/>
    <property type="match status" value="1"/>
</dbReference>
<dbReference type="InterPro" id="IPR000014">
    <property type="entry name" value="PAS"/>
</dbReference>
<dbReference type="CDD" id="cd00130">
    <property type="entry name" value="PAS"/>
    <property type="match status" value="1"/>
</dbReference>
<comment type="caution">
    <text evidence="10">The sequence shown here is derived from an EMBL/GenBank/DDBJ whole genome shotgun (WGS) entry which is preliminary data.</text>
</comment>
<dbReference type="InterPro" id="IPR003594">
    <property type="entry name" value="HATPase_dom"/>
</dbReference>
<dbReference type="InterPro" id="IPR036890">
    <property type="entry name" value="HATPase_C_sf"/>
</dbReference>
<dbReference type="InterPro" id="IPR036097">
    <property type="entry name" value="HisK_dim/P_sf"/>
</dbReference>
<evidence type="ECO:0000256" key="2">
    <source>
        <dbReference type="ARBA" id="ARBA00012438"/>
    </source>
</evidence>
<evidence type="ECO:0000256" key="3">
    <source>
        <dbReference type="ARBA" id="ARBA00022553"/>
    </source>
</evidence>
<dbReference type="EC" id="2.7.13.3" evidence="2"/>
<evidence type="ECO:0000313" key="10">
    <source>
        <dbReference type="EMBL" id="PTD97017.1"/>
    </source>
</evidence>
<organism evidence="10 11">
    <name type="scientific">Pseudothauera lacus</name>
    <dbReference type="NCBI Taxonomy" id="2136175"/>
    <lineage>
        <taxon>Bacteria</taxon>
        <taxon>Pseudomonadati</taxon>
        <taxon>Pseudomonadota</taxon>
        <taxon>Betaproteobacteria</taxon>
        <taxon>Rhodocyclales</taxon>
        <taxon>Zoogloeaceae</taxon>
        <taxon>Pseudothauera</taxon>
    </lineage>
</organism>
<evidence type="ECO:0000256" key="4">
    <source>
        <dbReference type="ARBA" id="ARBA00022679"/>
    </source>
</evidence>
<reference evidence="10 11" key="2">
    <citation type="submission" date="2018-04" db="EMBL/GenBank/DDBJ databases">
        <title>Thauera lacus sp. nov., isolated from an saline lake in Inner Mongolia, China.</title>
        <authorList>
            <person name="Liang Q.-Y."/>
        </authorList>
    </citation>
    <scope>NUCLEOTIDE SEQUENCE [LARGE SCALE GENOMIC DNA]</scope>
    <source>
        <strain evidence="10 11">D20</strain>
    </source>
</reference>
<protein>
    <recommendedName>
        <fullName evidence="2">histidine kinase</fullName>
        <ecNumber evidence="2">2.7.13.3</ecNumber>
    </recommendedName>
</protein>
<dbReference type="NCBIfam" id="TIGR00229">
    <property type="entry name" value="sensory_box"/>
    <property type="match status" value="1"/>
</dbReference>
<keyword evidence="5" id="KW-0418">Kinase</keyword>
<dbReference type="Gene3D" id="3.30.450.40">
    <property type="match status" value="1"/>
</dbReference>
<dbReference type="SMART" id="SM00091">
    <property type="entry name" value="PAS"/>
    <property type="match status" value="1"/>
</dbReference>
<dbReference type="InterPro" id="IPR013767">
    <property type="entry name" value="PAS_fold"/>
</dbReference>
<sequence>MRPFTGPSSTGAIARNSSKMTVNTSLPEHLPAAIDYAGLLDTLAEGVVVIDSGGRIVDANPAAESILGRMGSTLVHRSTQDPHWNAIHEDGTPFAIEDHPALAALRLCRPQRGTLMGVTALDGRRRWLQVNADPLLDGQGRAIGAMASFADISTVKRAEHMLRAIASLQSGFISARDMRKRFAGLLDDCLQLTDSAFGFIGEVLHRDDGTPYLRTYALTNIAWSAETRALYDAKAADGFIFERLDTLFGAVLTGRQTVIANDPANDPRAGGLPPGHPPLHAFIGLPIVDHGEIIAMLGLANRPGGYDSALADFLSPLLGAAGKVLAADRARSAEKSLRASLLEQSRNLARSNADLEQFAYVVSHDLRQPLRMMHSNLQMIEEDLHDTLGDEHRESMRYIREGAQRMDQMLVGLLEYSRVGRQSGPHVAVSSRAAVDEALRYLRPLLDASGAQVDIAGEWPIVLAGEAELVRLFQNLLDNAIKYQPRGQAPHIVVSAASEDTQWCFSVRDNGIGIDSAEQAARLFRIFQRLHGRGHYQGDGVGLAVCRRIVEHFGGHIALHSAGEGQGCEVRFTLPHPGAGSTPHSGEQ</sequence>
<gene>
    <name evidence="10" type="ORF">C8261_06380</name>
</gene>
<evidence type="ECO:0000256" key="5">
    <source>
        <dbReference type="ARBA" id="ARBA00022777"/>
    </source>
</evidence>
<dbReference type="InterPro" id="IPR052162">
    <property type="entry name" value="Sensor_kinase/Photoreceptor"/>
</dbReference>
<evidence type="ECO:0000259" key="8">
    <source>
        <dbReference type="PROSITE" id="PS50112"/>
    </source>
</evidence>
<dbReference type="PROSITE" id="PS50113">
    <property type="entry name" value="PAC"/>
    <property type="match status" value="1"/>
</dbReference>
<dbReference type="AlphaFoldDB" id="A0A2T4IGW8"/>
<dbReference type="PROSITE" id="PS50112">
    <property type="entry name" value="PAS"/>
    <property type="match status" value="1"/>
</dbReference>
<dbReference type="GO" id="GO:0006355">
    <property type="term" value="P:regulation of DNA-templated transcription"/>
    <property type="evidence" value="ECO:0007669"/>
    <property type="project" value="InterPro"/>
</dbReference>
<dbReference type="SMART" id="SM00387">
    <property type="entry name" value="HATPase_c"/>
    <property type="match status" value="1"/>
</dbReference>
<dbReference type="InterPro" id="IPR004358">
    <property type="entry name" value="Sig_transdc_His_kin-like_C"/>
</dbReference>
<dbReference type="InterPro" id="IPR035965">
    <property type="entry name" value="PAS-like_dom_sf"/>
</dbReference>
<feature type="domain" description="PAC" evidence="9">
    <location>
        <begin position="112"/>
        <end position="164"/>
    </location>
</feature>
<dbReference type="SMART" id="SM00065">
    <property type="entry name" value="GAF"/>
    <property type="match status" value="1"/>
</dbReference>
<keyword evidence="11" id="KW-1185">Reference proteome</keyword>
<dbReference type="InterPro" id="IPR000700">
    <property type="entry name" value="PAS-assoc_C"/>
</dbReference>
<dbReference type="Gene3D" id="1.10.287.130">
    <property type="match status" value="1"/>
</dbReference>
<comment type="catalytic activity">
    <reaction evidence="1">
        <text>ATP + protein L-histidine = ADP + protein N-phospho-L-histidine.</text>
        <dbReference type="EC" id="2.7.13.3"/>
    </reaction>
</comment>
<dbReference type="InterPro" id="IPR005467">
    <property type="entry name" value="His_kinase_dom"/>
</dbReference>
<keyword evidence="3" id="KW-0597">Phosphoprotein</keyword>